<keyword evidence="6" id="KW-0418">Kinase</keyword>
<dbReference type="SUPFAM" id="SSF55874">
    <property type="entry name" value="ATPase domain of HSP90 chaperone/DNA topoisomerase II/histidine kinase"/>
    <property type="match status" value="1"/>
</dbReference>
<keyword evidence="7" id="KW-0902">Two-component regulatory system</keyword>
<dbReference type="SUPFAM" id="SSF47384">
    <property type="entry name" value="Homodimeric domain of signal transducing histidine kinase"/>
    <property type="match status" value="1"/>
</dbReference>
<evidence type="ECO:0000256" key="9">
    <source>
        <dbReference type="SAM" id="Coils"/>
    </source>
</evidence>
<reference evidence="12 13" key="1">
    <citation type="submission" date="2023-12" db="EMBL/GenBank/DDBJ databases">
        <title>Amycolatopsis sp. V23-08.</title>
        <authorList>
            <person name="Somphong A."/>
        </authorList>
    </citation>
    <scope>NUCLEOTIDE SEQUENCE [LARGE SCALE GENOMIC DNA]</scope>
    <source>
        <strain evidence="12 13">V23-08</strain>
    </source>
</reference>
<dbReference type="Pfam" id="PF00512">
    <property type="entry name" value="HisKA"/>
    <property type="match status" value="1"/>
</dbReference>
<dbReference type="InterPro" id="IPR036097">
    <property type="entry name" value="HisK_dim/P_sf"/>
</dbReference>
<dbReference type="Gene3D" id="1.10.287.130">
    <property type="match status" value="1"/>
</dbReference>
<dbReference type="InterPro" id="IPR036890">
    <property type="entry name" value="HATPase_C_sf"/>
</dbReference>
<feature type="domain" description="Response regulatory" evidence="11">
    <location>
        <begin position="461"/>
        <end position="577"/>
    </location>
</feature>
<comment type="caution">
    <text evidence="12">The sequence shown here is derived from an EMBL/GenBank/DDBJ whole genome shotgun (WGS) entry which is preliminary data.</text>
</comment>
<dbReference type="PANTHER" id="PTHR43047:SF72">
    <property type="entry name" value="OSMOSENSING HISTIDINE PROTEIN KINASE SLN1"/>
    <property type="match status" value="1"/>
</dbReference>
<dbReference type="InterPro" id="IPR003594">
    <property type="entry name" value="HATPase_dom"/>
</dbReference>
<feature type="domain" description="Histidine kinase" evidence="10">
    <location>
        <begin position="232"/>
        <end position="450"/>
    </location>
</feature>
<keyword evidence="4 8" id="KW-0597">Phosphoprotein</keyword>
<evidence type="ECO:0000256" key="3">
    <source>
        <dbReference type="ARBA" id="ARBA00012438"/>
    </source>
</evidence>
<accession>A0ABU5RJM8</accession>
<evidence type="ECO:0000256" key="5">
    <source>
        <dbReference type="ARBA" id="ARBA00022679"/>
    </source>
</evidence>
<evidence type="ECO:0000313" key="12">
    <source>
        <dbReference type="EMBL" id="MEA5365346.1"/>
    </source>
</evidence>
<keyword evidence="12" id="KW-0067">ATP-binding</keyword>
<evidence type="ECO:0000259" key="10">
    <source>
        <dbReference type="PROSITE" id="PS50109"/>
    </source>
</evidence>
<evidence type="ECO:0000313" key="13">
    <source>
        <dbReference type="Proteomes" id="UP001304298"/>
    </source>
</evidence>
<dbReference type="Pfam" id="PF02518">
    <property type="entry name" value="HATPase_c"/>
    <property type="match status" value="1"/>
</dbReference>
<dbReference type="EMBL" id="JAYFSI010000012">
    <property type="protein sequence ID" value="MEA5365346.1"/>
    <property type="molecule type" value="Genomic_DNA"/>
</dbReference>
<dbReference type="PANTHER" id="PTHR43047">
    <property type="entry name" value="TWO-COMPONENT HISTIDINE PROTEIN KINASE"/>
    <property type="match status" value="1"/>
</dbReference>
<evidence type="ECO:0000256" key="8">
    <source>
        <dbReference type="PROSITE-ProRule" id="PRU00169"/>
    </source>
</evidence>
<evidence type="ECO:0000256" key="2">
    <source>
        <dbReference type="ARBA" id="ARBA00004236"/>
    </source>
</evidence>
<comment type="catalytic activity">
    <reaction evidence="1">
        <text>ATP + protein L-histidine = ADP + protein N-phospho-L-histidine.</text>
        <dbReference type="EC" id="2.7.13.3"/>
    </reaction>
</comment>
<organism evidence="12 13">
    <name type="scientific">Amycolatopsis heterodermiae</name>
    <dbReference type="NCBI Taxonomy" id="3110235"/>
    <lineage>
        <taxon>Bacteria</taxon>
        <taxon>Bacillati</taxon>
        <taxon>Actinomycetota</taxon>
        <taxon>Actinomycetes</taxon>
        <taxon>Pseudonocardiales</taxon>
        <taxon>Pseudonocardiaceae</taxon>
        <taxon>Amycolatopsis</taxon>
    </lineage>
</organism>
<dbReference type="GO" id="GO:0005524">
    <property type="term" value="F:ATP binding"/>
    <property type="evidence" value="ECO:0007669"/>
    <property type="project" value="UniProtKB-KW"/>
</dbReference>
<keyword evidence="9" id="KW-0175">Coiled coil</keyword>
<dbReference type="SMART" id="SM00388">
    <property type="entry name" value="HisKA"/>
    <property type="match status" value="1"/>
</dbReference>
<feature type="modified residue" description="4-aspartylphosphate" evidence="8">
    <location>
        <position position="510"/>
    </location>
</feature>
<evidence type="ECO:0000256" key="7">
    <source>
        <dbReference type="ARBA" id="ARBA00023012"/>
    </source>
</evidence>
<dbReference type="PROSITE" id="PS50110">
    <property type="entry name" value="RESPONSE_REGULATORY"/>
    <property type="match status" value="1"/>
</dbReference>
<dbReference type="InterPro" id="IPR011006">
    <property type="entry name" value="CheY-like_superfamily"/>
</dbReference>
<dbReference type="PRINTS" id="PR00344">
    <property type="entry name" value="BCTRLSENSOR"/>
</dbReference>
<dbReference type="Pfam" id="PF00072">
    <property type="entry name" value="Response_reg"/>
    <property type="match status" value="1"/>
</dbReference>
<sequence>MTARARDELIRLPVSAETDVFTVRRCGREVAAAVGLESQDQIRVATVLSDLGRDLVHAGVKATVRFVLQEAPPALVVEFTWHGAAAETVLRVGRDTADRLMDNVRVSRENDQNVVSLHKLRSPAARTPTAADLARLREVLEQRGVSTPMDELRAQNQELLETLESLEAKSQELMRVNEELEETNHGVVALYKELSEELEETNRGVVALYAELNEKSSQLKAASEAKTRFWSNISHELRAPINSVIGLARLLTGPGADPLTEDQQRQVALVNDAGSTLLSLVNELLDTAKAESGRLVAQPTQVDLTAVCLQLRGALRSTVTSREVKLVIEAPVPAPPLVTDETMLVRILRNLLSNSLKFTERGEVRLAIDTDEDTVRFTVSDTGIGIPDEHQERVFEEFHQVQHDLQVGVAGTGLGLPYARRLAEILGGGLTLSSEHGRGTTVVLRLPRPDPRRATPAGVDSLLIVDDDADFRDRLARLVHGVSANVRHAADGREAIEVLDEHRPDLIFLDLFMPGMNGKEVLQVLREKPGLRDIPVVVVTSSAPEGLDLTGTGLGAGLLLKSQVTPETLKLAIGEAFAVVARTVPR</sequence>
<proteinExistence type="predicted"/>
<dbReference type="InterPro" id="IPR003661">
    <property type="entry name" value="HisK_dim/P_dom"/>
</dbReference>
<dbReference type="InterPro" id="IPR004358">
    <property type="entry name" value="Sig_transdc_His_kin-like_C"/>
</dbReference>
<keyword evidence="5" id="KW-0808">Transferase</keyword>
<dbReference type="EC" id="2.7.13.3" evidence="3"/>
<keyword evidence="13" id="KW-1185">Reference proteome</keyword>
<protein>
    <recommendedName>
        <fullName evidence="3">histidine kinase</fullName>
        <ecNumber evidence="3">2.7.13.3</ecNumber>
    </recommendedName>
</protein>
<dbReference type="Gene3D" id="3.30.565.10">
    <property type="entry name" value="Histidine kinase-like ATPase, C-terminal domain"/>
    <property type="match status" value="1"/>
</dbReference>
<gene>
    <name evidence="12" type="ORF">VA596_37860</name>
</gene>
<dbReference type="SMART" id="SM00448">
    <property type="entry name" value="REC"/>
    <property type="match status" value="1"/>
</dbReference>
<dbReference type="Proteomes" id="UP001304298">
    <property type="component" value="Unassembled WGS sequence"/>
</dbReference>
<dbReference type="SUPFAM" id="SSF52172">
    <property type="entry name" value="CheY-like"/>
    <property type="match status" value="1"/>
</dbReference>
<evidence type="ECO:0000256" key="4">
    <source>
        <dbReference type="ARBA" id="ARBA00022553"/>
    </source>
</evidence>
<evidence type="ECO:0000256" key="6">
    <source>
        <dbReference type="ARBA" id="ARBA00022777"/>
    </source>
</evidence>
<dbReference type="CDD" id="cd16922">
    <property type="entry name" value="HATPase_EvgS-ArcB-TorS-like"/>
    <property type="match status" value="1"/>
</dbReference>
<evidence type="ECO:0000256" key="1">
    <source>
        <dbReference type="ARBA" id="ARBA00000085"/>
    </source>
</evidence>
<dbReference type="PROSITE" id="PS50109">
    <property type="entry name" value="HIS_KIN"/>
    <property type="match status" value="1"/>
</dbReference>
<dbReference type="CDD" id="cd00082">
    <property type="entry name" value="HisKA"/>
    <property type="match status" value="1"/>
</dbReference>
<name>A0ABU5RJM8_9PSEU</name>
<dbReference type="SMART" id="SM00387">
    <property type="entry name" value="HATPase_c"/>
    <property type="match status" value="1"/>
</dbReference>
<dbReference type="Gene3D" id="3.40.50.2300">
    <property type="match status" value="1"/>
</dbReference>
<dbReference type="InterPro" id="IPR001789">
    <property type="entry name" value="Sig_transdc_resp-reg_receiver"/>
</dbReference>
<dbReference type="InterPro" id="IPR005467">
    <property type="entry name" value="His_kinase_dom"/>
</dbReference>
<keyword evidence="12" id="KW-0547">Nucleotide-binding</keyword>
<evidence type="ECO:0000259" key="11">
    <source>
        <dbReference type="PROSITE" id="PS50110"/>
    </source>
</evidence>
<comment type="subcellular location">
    <subcellularLocation>
        <location evidence="2">Cell membrane</location>
    </subcellularLocation>
</comment>
<dbReference type="RefSeq" id="WP_323333795.1">
    <property type="nucleotide sequence ID" value="NZ_JAYFSI010000012.1"/>
</dbReference>
<feature type="coiled-coil region" evidence="9">
    <location>
        <begin position="149"/>
        <end position="215"/>
    </location>
</feature>